<feature type="transmembrane region" description="Helical" evidence="1">
    <location>
        <begin position="231"/>
        <end position="249"/>
    </location>
</feature>
<dbReference type="EMBL" id="KV440995">
    <property type="protein sequence ID" value="OAD68394.1"/>
    <property type="molecule type" value="Genomic_DNA"/>
</dbReference>
<dbReference type="GeneID" id="29000458"/>
<dbReference type="InParanoid" id="A0A162ND89"/>
<dbReference type="VEuPathDB" id="FungiDB:PHYBLDRAFT_188728"/>
<keyword evidence="1" id="KW-0472">Membrane</keyword>
<proteinExistence type="predicted"/>
<feature type="transmembrane region" description="Helical" evidence="1">
    <location>
        <begin position="139"/>
        <end position="158"/>
    </location>
</feature>
<protein>
    <recommendedName>
        <fullName evidence="4">EamA domain-containing protein</fullName>
    </recommendedName>
</protein>
<feature type="transmembrane region" description="Helical" evidence="1">
    <location>
        <begin position="308"/>
        <end position="325"/>
    </location>
</feature>
<dbReference type="AlphaFoldDB" id="A0A162ND89"/>
<feature type="transmembrane region" description="Helical" evidence="1">
    <location>
        <begin position="167"/>
        <end position="186"/>
    </location>
</feature>
<dbReference type="PANTHER" id="PTHR13146">
    <property type="match status" value="1"/>
</dbReference>
<keyword evidence="3" id="KW-1185">Reference proteome</keyword>
<dbReference type="PANTHER" id="PTHR13146:SF0">
    <property type="entry name" value="SOLUTE CARRIER FAMILY 35 MEMBER F6"/>
    <property type="match status" value="1"/>
</dbReference>
<dbReference type="OrthoDB" id="29773at2759"/>
<feature type="transmembrane region" description="Helical" evidence="1">
    <location>
        <begin position="274"/>
        <end position="296"/>
    </location>
</feature>
<organism evidence="2 3">
    <name type="scientific">Phycomyces blakesleeanus (strain ATCC 8743b / DSM 1359 / FGSC 10004 / NBRC 33097 / NRRL 1555)</name>
    <dbReference type="NCBI Taxonomy" id="763407"/>
    <lineage>
        <taxon>Eukaryota</taxon>
        <taxon>Fungi</taxon>
        <taxon>Fungi incertae sedis</taxon>
        <taxon>Mucoromycota</taxon>
        <taxon>Mucoromycotina</taxon>
        <taxon>Mucoromycetes</taxon>
        <taxon>Mucorales</taxon>
        <taxon>Phycomycetaceae</taxon>
        <taxon>Phycomyces</taxon>
    </lineage>
</organism>
<feature type="transmembrane region" description="Helical" evidence="1">
    <location>
        <begin position="111"/>
        <end position="133"/>
    </location>
</feature>
<dbReference type="STRING" id="763407.A0A162ND89"/>
<evidence type="ECO:0000256" key="1">
    <source>
        <dbReference type="SAM" id="Phobius"/>
    </source>
</evidence>
<evidence type="ECO:0000313" key="2">
    <source>
        <dbReference type="EMBL" id="OAD68394.1"/>
    </source>
</evidence>
<name>A0A162ND89_PHYB8</name>
<reference evidence="3" key="1">
    <citation type="submission" date="2015-06" db="EMBL/GenBank/DDBJ databases">
        <title>Expansion of signal transduction pathways in fungi by whole-genome duplication.</title>
        <authorList>
            <consortium name="DOE Joint Genome Institute"/>
            <person name="Corrochano L.M."/>
            <person name="Kuo A."/>
            <person name="Marcet-Houben M."/>
            <person name="Polaino S."/>
            <person name="Salamov A."/>
            <person name="Villalobos J.M."/>
            <person name="Alvarez M.I."/>
            <person name="Avalos J."/>
            <person name="Benito E.P."/>
            <person name="Benoit I."/>
            <person name="Burger G."/>
            <person name="Camino L.P."/>
            <person name="Canovas D."/>
            <person name="Cerda-Olmedo E."/>
            <person name="Cheng J.-F."/>
            <person name="Dominguez A."/>
            <person name="Elias M."/>
            <person name="Eslava A.P."/>
            <person name="Glaser F."/>
            <person name="Grimwood J."/>
            <person name="Gutierrez G."/>
            <person name="Heitman J."/>
            <person name="Henrissat B."/>
            <person name="Iturriaga E.A."/>
            <person name="Lang B.F."/>
            <person name="Lavin J.L."/>
            <person name="Lee S."/>
            <person name="Li W."/>
            <person name="Lindquist E."/>
            <person name="Lopez-Garcia S."/>
            <person name="Luque E.M."/>
            <person name="Marcos A.T."/>
            <person name="Martin J."/>
            <person name="McCluskey K."/>
            <person name="Medina H.R."/>
            <person name="Miralles-Duran A."/>
            <person name="Miyazaki A."/>
            <person name="Munoz-Torres E."/>
            <person name="Oguiza J.A."/>
            <person name="Ohm R."/>
            <person name="Olmedo M."/>
            <person name="Orejas M."/>
            <person name="Ortiz-Castellanos L."/>
            <person name="Pisabarro A.G."/>
            <person name="Rodriguez-Romero J."/>
            <person name="Ruiz-Herrera J."/>
            <person name="Ruiz-Vazquez R."/>
            <person name="Sanz C."/>
            <person name="Schackwitz W."/>
            <person name="Schmutz J."/>
            <person name="Shahriari M."/>
            <person name="Shelest E."/>
            <person name="Silva-Franco F."/>
            <person name="Soanes D."/>
            <person name="Syed K."/>
            <person name="Tagua V.G."/>
            <person name="Talbot N.J."/>
            <person name="Thon M."/>
            <person name="De vries R.P."/>
            <person name="Wiebenga A."/>
            <person name="Yadav J.S."/>
            <person name="Braun E.L."/>
            <person name="Baker S."/>
            <person name="Garre V."/>
            <person name="Horwitz B."/>
            <person name="Torres-Martinez S."/>
            <person name="Idnurm A."/>
            <person name="Herrera-Estrella A."/>
            <person name="Gabaldon T."/>
            <person name="Grigoriev I.V."/>
        </authorList>
    </citation>
    <scope>NUCLEOTIDE SEQUENCE [LARGE SCALE GENOMIC DNA]</scope>
    <source>
        <strain evidence="3">NRRL 1555(-)</strain>
    </source>
</reference>
<keyword evidence="1" id="KW-1133">Transmembrane helix</keyword>
<feature type="transmembrane region" description="Helical" evidence="1">
    <location>
        <begin position="331"/>
        <end position="350"/>
    </location>
</feature>
<evidence type="ECO:0000313" key="3">
    <source>
        <dbReference type="Proteomes" id="UP000077315"/>
    </source>
</evidence>
<sequence length="369" mass="40322">MGYSTILLTLGLLVSGVCIPLILTFQNHQLLDGSDQPHYFHQPLLQTIMIFVGEILCILMIRVLTKSPSFLDPSVLGSLQPHQSLDSATDSQQEWSSPPIQRTSVCAWSSFYFIFPSICDISAILLANIGLIYSTPSVFQMMRSSITGLSAISGCLFLSRRILRHELPAILVMFIGTGMILWSSALSSEEGWLGPLLLLGSQIFVTIQYVLEEYLMKKYQLDPIRAMGTEAVFGGLLVALGVLLASLLVHDPESTVGQILDIKAGYADLIQHPALWQSAIALSLIVATFNFFGLAFGPSMGISGGSSVDMTRIALIWIVAIHFGWDNFSWLELVGFVMLGLGVFVFNGVFSSVLKRQRGEPSETSPLLA</sequence>
<evidence type="ECO:0008006" key="4">
    <source>
        <dbReference type="Google" id="ProtNLM"/>
    </source>
</evidence>
<dbReference type="GO" id="GO:0016020">
    <property type="term" value="C:membrane"/>
    <property type="evidence" value="ECO:0007669"/>
    <property type="project" value="TreeGrafter"/>
</dbReference>
<dbReference type="Proteomes" id="UP000077315">
    <property type="component" value="Unassembled WGS sequence"/>
</dbReference>
<dbReference type="RefSeq" id="XP_018286434.1">
    <property type="nucleotide sequence ID" value="XM_018439552.1"/>
</dbReference>
<feature type="transmembrane region" description="Helical" evidence="1">
    <location>
        <begin position="192"/>
        <end position="211"/>
    </location>
</feature>
<gene>
    <name evidence="2" type="ORF">PHYBLDRAFT_188728</name>
</gene>
<feature type="transmembrane region" description="Helical" evidence="1">
    <location>
        <begin position="44"/>
        <end position="64"/>
    </location>
</feature>
<accession>A0A162ND89</accession>
<keyword evidence="1" id="KW-0812">Transmembrane</keyword>